<evidence type="ECO:0000313" key="2">
    <source>
        <dbReference type="EMBL" id="KAJ4385773.1"/>
    </source>
</evidence>
<proteinExistence type="predicted"/>
<evidence type="ECO:0000256" key="1">
    <source>
        <dbReference type="SAM" id="MobiDB-lite"/>
    </source>
</evidence>
<dbReference type="OrthoDB" id="3438962at2759"/>
<organism evidence="2 3">
    <name type="scientific">Gnomoniopsis smithogilvyi</name>
    <dbReference type="NCBI Taxonomy" id="1191159"/>
    <lineage>
        <taxon>Eukaryota</taxon>
        <taxon>Fungi</taxon>
        <taxon>Dikarya</taxon>
        <taxon>Ascomycota</taxon>
        <taxon>Pezizomycotina</taxon>
        <taxon>Sordariomycetes</taxon>
        <taxon>Sordariomycetidae</taxon>
        <taxon>Diaporthales</taxon>
        <taxon>Gnomoniaceae</taxon>
        <taxon>Gnomoniopsis</taxon>
    </lineage>
</organism>
<feature type="compositionally biased region" description="Basic and acidic residues" evidence="1">
    <location>
        <begin position="132"/>
        <end position="155"/>
    </location>
</feature>
<name>A0A9W8YLJ4_9PEZI</name>
<evidence type="ECO:0000313" key="3">
    <source>
        <dbReference type="Proteomes" id="UP001140453"/>
    </source>
</evidence>
<reference evidence="2" key="1">
    <citation type="submission" date="2022-10" db="EMBL/GenBank/DDBJ databases">
        <title>Tapping the CABI collections for fungal endophytes: first genome assemblies for Collariella, Neodidymelliopsis, Ascochyta clinopodiicola, Didymella pomorum, Didymosphaeria variabile, Neocosmospora piperis and Neocucurbitaria cava.</title>
        <authorList>
            <person name="Hill R."/>
        </authorList>
    </citation>
    <scope>NUCLEOTIDE SEQUENCE</scope>
    <source>
        <strain evidence="2">IMI 355082</strain>
    </source>
</reference>
<accession>A0A9W8YLJ4</accession>
<comment type="caution">
    <text evidence="2">The sequence shown here is derived from an EMBL/GenBank/DDBJ whole genome shotgun (WGS) entry which is preliminary data.</text>
</comment>
<sequence>MAGNQPSNVEPYLQPGNPATRNPLEQEVTEKLHGQGSRSTPGTTASAEQSQSQDGIPTSRGHGVHGSGPVDDQEAQATHVGDSQGRLENDSVNAEQMATLGEGKVADAVDRKSGTQQVPGSGPAEEQDFASDLDRKKAEQAEARDAIKAAKRDGVDADGGGGGGQARALGNESLADA</sequence>
<feature type="region of interest" description="Disordered" evidence="1">
    <location>
        <begin position="1"/>
        <end position="177"/>
    </location>
</feature>
<gene>
    <name evidence="2" type="ORF">N0V93_010204</name>
</gene>
<dbReference type="EMBL" id="JAPEVB010000007">
    <property type="protein sequence ID" value="KAJ4385773.1"/>
    <property type="molecule type" value="Genomic_DNA"/>
</dbReference>
<feature type="compositionally biased region" description="Polar residues" evidence="1">
    <location>
        <begin position="36"/>
        <end position="56"/>
    </location>
</feature>
<dbReference type="AlphaFoldDB" id="A0A9W8YLJ4"/>
<feature type="compositionally biased region" description="Basic and acidic residues" evidence="1">
    <location>
        <begin position="104"/>
        <end position="113"/>
    </location>
</feature>
<dbReference type="Proteomes" id="UP001140453">
    <property type="component" value="Unassembled WGS sequence"/>
</dbReference>
<keyword evidence="3" id="KW-1185">Reference proteome</keyword>
<protein>
    <submittedName>
        <fullName evidence="2">Uncharacterized protein</fullName>
    </submittedName>
</protein>